<reference evidence="3 4" key="1">
    <citation type="submission" date="2021-06" db="EMBL/GenBank/DDBJ databases">
        <title>A haploid diamondback moth (Plutella xylostella L.) genome assembly resolves 31 chromosomes and identifies a diamide resistance mutation.</title>
        <authorList>
            <person name="Ward C.M."/>
            <person name="Perry K.D."/>
            <person name="Baker G."/>
            <person name="Powis K."/>
            <person name="Heckel D.G."/>
            <person name="Baxter S.W."/>
        </authorList>
    </citation>
    <scope>NUCLEOTIDE SEQUENCE [LARGE SCALE GENOMIC DNA]</scope>
    <source>
        <strain evidence="3 4">LV</strain>
        <tissue evidence="3">Single pupa</tissue>
    </source>
</reference>
<proteinExistence type="predicted"/>
<evidence type="ECO:0000256" key="2">
    <source>
        <dbReference type="SAM" id="MobiDB-lite"/>
    </source>
</evidence>
<evidence type="ECO:0000256" key="1">
    <source>
        <dbReference type="SAM" id="Coils"/>
    </source>
</evidence>
<name>A0ABQ7R1L8_PLUXY</name>
<comment type="caution">
    <text evidence="3">The sequence shown here is derived from an EMBL/GenBank/DDBJ whole genome shotgun (WGS) entry which is preliminary data.</text>
</comment>
<sequence length="238" mass="26738">MAGGDDAGDARGRTTQPQWAPPLPPDNVPDESSSEEEMEVAAVDSPATRPHGKFVEGVNGIYEVKAKDGLIPDHALVSAHRPRKRRPGLVTERAISPRTEEDKLAGRLEVKRYKETKEKLRRRREKLLQKVRLLQQATRRKKDKEITVHDLKLSQMVDLVDSDSDSSDCDELVEQPEQPPGPGHQPGQPGQQPGEPVKREPTPEPVEDADEAARRIKEVFRSTMARVMVAHLNPYRHR</sequence>
<feature type="coiled-coil region" evidence="1">
    <location>
        <begin position="110"/>
        <end position="137"/>
    </location>
</feature>
<feature type="compositionally biased region" description="Acidic residues" evidence="2">
    <location>
        <begin position="28"/>
        <end position="39"/>
    </location>
</feature>
<dbReference type="Proteomes" id="UP000823941">
    <property type="component" value="Chromosome 4"/>
</dbReference>
<dbReference type="EMBL" id="JAHIBW010000004">
    <property type="protein sequence ID" value="KAG7311144.1"/>
    <property type="molecule type" value="Genomic_DNA"/>
</dbReference>
<feature type="compositionally biased region" description="Acidic residues" evidence="2">
    <location>
        <begin position="160"/>
        <end position="174"/>
    </location>
</feature>
<feature type="region of interest" description="Disordered" evidence="2">
    <location>
        <begin position="79"/>
        <end position="100"/>
    </location>
</feature>
<organism evidence="3 4">
    <name type="scientific">Plutella xylostella</name>
    <name type="common">Diamondback moth</name>
    <name type="synonym">Plutella maculipennis</name>
    <dbReference type="NCBI Taxonomy" id="51655"/>
    <lineage>
        <taxon>Eukaryota</taxon>
        <taxon>Metazoa</taxon>
        <taxon>Ecdysozoa</taxon>
        <taxon>Arthropoda</taxon>
        <taxon>Hexapoda</taxon>
        <taxon>Insecta</taxon>
        <taxon>Pterygota</taxon>
        <taxon>Neoptera</taxon>
        <taxon>Endopterygota</taxon>
        <taxon>Lepidoptera</taxon>
        <taxon>Glossata</taxon>
        <taxon>Ditrysia</taxon>
        <taxon>Yponomeutoidea</taxon>
        <taxon>Plutellidae</taxon>
        <taxon>Plutella</taxon>
    </lineage>
</organism>
<evidence type="ECO:0000313" key="4">
    <source>
        <dbReference type="Proteomes" id="UP000823941"/>
    </source>
</evidence>
<evidence type="ECO:0000313" key="3">
    <source>
        <dbReference type="EMBL" id="KAG7311144.1"/>
    </source>
</evidence>
<keyword evidence="4" id="KW-1185">Reference proteome</keyword>
<accession>A0ABQ7R1L8</accession>
<feature type="region of interest" description="Disordered" evidence="2">
    <location>
        <begin position="159"/>
        <end position="213"/>
    </location>
</feature>
<feature type="compositionally biased region" description="Low complexity" evidence="2">
    <location>
        <begin position="185"/>
        <end position="195"/>
    </location>
</feature>
<gene>
    <name evidence="3" type="ORF">JYU34_002130</name>
</gene>
<protein>
    <submittedName>
        <fullName evidence="3">Uncharacterized protein</fullName>
    </submittedName>
</protein>
<feature type="region of interest" description="Disordered" evidence="2">
    <location>
        <begin position="1"/>
        <end position="51"/>
    </location>
</feature>
<keyword evidence="1" id="KW-0175">Coiled coil</keyword>